<feature type="compositionally biased region" description="Low complexity" evidence="5">
    <location>
        <begin position="296"/>
        <end position="315"/>
    </location>
</feature>
<keyword evidence="3" id="KW-0862">Zinc</keyword>
<name>A0A1J9PWD1_9EURO</name>
<protein>
    <recommendedName>
        <fullName evidence="6">GRF-type domain-containing protein</fullName>
    </recommendedName>
</protein>
<feature type="domain" description="GRF-type" evidence="6">
    <location>
        <begin position="50"/>
        <end position="94"/>
    </location>
</feature>
<feature type="compositionally biased region" description="Polar residues" evidence="5">
    <location>
        <begin position="316"/>
        <end position="328"/>
    </location>
</feature>
<keyword evidence="8" id="KW-1185">Reference proteome</keyword>
<feature type="compositionally biased region" description="Low complexity" evidence="5">
    <location>
        <begin position="360"/>
        <end position="379"/>
    </location>
</feature>
<evidence type="ECO:0000256" key="2">
    <source>
        <dbReference type="ARBA" id="ARBA00022771"/>
    </source>
</evidence>
<reference evidence="7 8" key="1">
    <citation type="submission" date="2015-08" db="EMBL/GenBank/DDBJ databases">
        <title>Emmonsia species relationships and genome sequence.</title>
        <authorList>
            <person name="Cuomo C.A."/>
            <person name="Schwartz I.S."/>
            <person name="Kenyon C."/>
            <person name="De Hoog G.S."/>
            <person name="Govender N.P."/>
            <person name="Botha A."/>
            <person name="Moreno L."/>
            <person name="De Vries M."/>
            <person name="Munoz J.F."/>
            <person name="Stielow J.B."/>
        </authorList>
    </citation>
    <scope>NUCLEOTIDE SEQUENCE [LARGE SCALE GENOMIC DNA]</scope>
    <source>
        <strain evidence="7 8">EI222</strain>
    </source>
</reference>
<dbReference type="Pfam" id="PF06839">
    <property type="entry name" value="Zn_ribbon_GRF"/>
    <property type="match status" value="1"/>
</dbReference>
<feature type="region of interest" description="Disordered" evidence="5">
    <location>
        <begin position="209"/>
        <end position="381"/>
    </location>
</feature>
<evidence type="ECO:0000256" key="1">
    <source>
        <dbReference type="ARBA" id="ARBA00022723"/>
    </source>
</evidence>
<evidence type="ECO:0000313" key="8">
    <source>
        <dbReference type="Proteomes" id="UP000242791"/>
    </source>
</evidence>
<evidence type="ECO:0000256" key="4">
    <source>
        <dbReference type="PROSITE-ProRule" id="PRU01343"/>
    </source>
</evidence>
<proteinExistence type="predicted"/>
<accession>A0A1J9PWD1</accession>
<keyword evidence="2 4" id="KW-0863">Zinc-finger</keyword>
<dbReference type="Proteomes" id="UP000242791">
    <property type="component" value="Unassembled WGS sequence"/>
</dbReference>
<dbReference type="GO" id="GO:0008270">
    <property type="term" value="F:zinc ion binding"/>
    <property type="evidence" value="ECO:0007669"/>
    <property type="project" value="UniProtKB-KW"/>
</dbReference>
<feature type="compositionally biased region" description="Basic and acidic residues" evidence="5">
    <location>
        <begin position="256"/>
        <end position="274"/>
    </location>
</feature>
<feature type="region of interest" description="Disordered" evidence="5">
    <location>
        <begin position="106"/>
        <end position="169"/>
    </location>
</feature>
<evidence type="ECO:0000313" key="7">
    <source>
        <dbReference type="EMBL" id="OJD20606.1"/>
    </source>
</evidence>
<evidence type="ECO:0000256" key="5">
    <source>
        <dbReference type="SAM" id="MobiDB-lite"/>
    </source>
</evidence>
<gene>
    <name evidence="7" type="ORF">ACJ73_08058</name>
</gene>
<keyword evidence="1" id="KW-0479">Metal-binding</keyword>
<dbReference type="InterPro" id="IPR010666">
    <property type="entry name" value="Znf_GRF"/>
</dbReference>
<comment type="caution">
    <text evidence="7">The sequence shown here is derived from an EMBL/GenBank/DDBJ whole genome shotgun (WGS) entry which is preliminary data.</text>
</comment>
<dbReference type="EMBL" id="LGTZ01001789">
    <property type="protein sequence ID" value="OJD20606.1"/>
    <property type="molecule type" value="Genomic_DNA"/>
</dbReference>
<dbReference type="AlphaFoldDB" id="A0A1J9PWD1"/>
<dbReference type="OrthoDB" id="430051at2759"/>
<sequence length="482" mass="53432">MFSHNNPPSTPSSRYRNNNQPATTPRGFSTPSRSTVVPLRGLFVNGTWHCNCEPRRQADHFETKNGGRNHGRWFYTCPKPQGKRCSFFLWEEEAEVRERDMAKVLKGEEAGTPGGSSANRTPSRPLAQASIDARTGLLTPKTGTRKRARDYEQGYGYGPTSVSETGSPCKKNRMEHVVIKREQERKDDITDDDSFGWDEDIEGRVVEQLASRKDSQQQQQQKQGKARGIFQDSTRRKSPGCFRDGRGLFVSEDDDGGIRGDGEDGGPHGQRDTDPAGLGDPFLPAPSSRAFRPYQSPSTSLSRLSTPHTTRSTLTYGQDTATSSSRTTVVDPFDLDPPQTPTPIRFNSPPLLSRDNRQEPSGTTPPIISSTITSTSTTSRQKTGTIVSNTLAFLSKHNIHMPPAAKRELVGLLNAEYLHTQSIIKGRDAMSTALRNRDAQIQALRGRIELLEAEREGFRLGRLSKDSVKFDVLEGAEEREEG</sequence>
<organism evidence="7 8">
    <name type="scientific">Blastomyces percursus</name>
    <dbReference type="NCBI Taxonomy" id="1658174"/>
    <lineage>
        <taxon>Eukaryota</taxon>
        <taxon>Fungi</taxon>
        <taxon>Dikarya</taxon>
        <taxon>Ascomycota</taxon>
        <taxon>Pezizomycotina</taxon>
        <taxon>Eurotiomycetes</taxon>
        <taxon>Eurotiomycetidae</taxon>
        <taxon>Onygenales</taxon>
        <taxon>Ajellomycetaceae</taxon>
        <taxon>Blastomyces</taxon>
    </lineage>
</organism>
<dbReference type="PROSITE" id="PS51999">
    <property type="entry name" value="ZF_GRF"/>
    <property type="match status" value="1"/>
</dbReference>
<feature type="region of interest" description="Disordered" evidence="5">
    <location>
        <begin position="1"/>
        <end position="34"/>
    </location>
</feature>
<dbReference type="VEuPathDB" id="FungiDB:ACJ73_08058"/>
<evidence type="ECO:0000256" key="3">
    <source>
        <dbReference type="ARBA" id="ARBA00022833"/>
    </source>
</evidence>
<evidence type="ECO:0000259" key="6">
    <source>
        <dbReference type="PROSITE" id="PS51999"/>
    </source>
</evidence>
<dbReference type="STRING" id="1658174.A0A1J9PWD1"/>